<dbReference type="AlphaFoldDB" id="A0A3A1YKI4"/>
<dbReference type="SUPFAM" id="SSF53244">
    <property type="entry name" value="MurD-like peptide ligases, peptide-binding domain"/>
    <property type="match status" value="1"/>
</dbReference>
<dbReference type="Gene3D" id="3.90.190.20">
    <property type="entry name" value="Mur ligase, C-terminal domain"/>
    <property type="match status" value="1"/>
</dbReference>
<dbReference type="InterPro" id="IPR013221">
    <property type="entry name" value="Mur_ligase_cen"/>
</dbReference>
<dbReference type="OrthoDB" id="9809356at2"/>
<evidence type="ECO:0000256" key="4">
    <source>
        <dbReference type="ARBA" id="ARBA00022741"/>
    </source>
</evidence>
<dbReference type="GO" id="GO:0046872">
    <property type="term" value="F:metal ion binding"/>
    <property type="evidence" value="ECO:0007669"/>
    <property type="project" value="UniProtKB-KW"/>
</dbReference>
<evidence type="ECO:0000256" key="2">
    <source>
        <dbReference type="ARBA" id="ARBA00022598"/>
    </source>
</evidence>
<dbReference type="NCBIfam" id="TIGR01499">
    <property type="entry name" value="folC"/>
    <property type="match status" value="1"/>
</dbReference>
<comment type="caution">
    <text evidence="8">The sequence shown here is derived from an EMBL/GenBank/DDBJ whole genome shotgun (WGS) entry which is preliminary data.</text>
</comment>
<dbReference type="PANTHER" id="PTHR11136:SF0">
    <property type="entry name" value="DIHYDROFOLATE SYNTHETASE-RELATED"/>
    <property type="match status" value="1"/>
</dbReference>
<dbReference type="Gene3D" id="3.40.1190.10">
    <property type="entry name" value="Mur-like, catalytic domain"/>
    <property type="match status" value="1"/>
</dbReference>
<reference evidence="8 9" key="1">
    <citation type="submission" date="2017-08" db="EMBL/GenBank/DDBJ databases">
        <title>Reclassification of Bisgaard taxon 37 and 44.</title>
        <authorList>
            <person name="Christensen H."/>
        </authorList>
    </citation>
    <scope>NUCLEOTIDE SEQUENCE [LARGE SCALE GENOMIC DNA]</scope>
    <source>
        <strain evidence="8 9">EEAB3T1</strain>
    </source>
</reference>
<proteinExistence type="inferred from homology"/>
<evidence type="ECO:0000313" key="9">
    <source>
        <dbReference type="Proteomes" id="UP000265964"/>
    </source>
</evidence>
<comment type="similarity">
    <text evidence="1">Belongs to the folylpolyglutamate synthase family.</text>
</comment>
<name>A0A3A1YKI4_9GAMM</name>
<dbReference type="PANTHER" id="PTHR11136">
    <property type="entry name" value="FOLYLPOLYGLUTAMATE SYNTHASE-RELATED"/>
    <property type="match status" value="1"/>
</dbReference>
<dbReference type="GO" id="GO:0005737">
    <property type="term" value="C:cytoplasm"/>
    <property type="evidence" value="ECO:0007669"/>
    <property type="project" value="TreeGrafter"/>
</dbReference>
<keyword evidence="3" id="KW-0479">Metal-binding</keyword>
<feature type="domain" description="Mur ligase central" evidence="7">
    <location>
        <begin position="135"/>
        <end position="289"/>
    </location>
</feature>
<dbReference type="SUPFAM" id="SSF53623">
    <property type="entry name" value="MurD-like peptide ligases, catalytic domain"/>
    <property type="match status" value="1"/>
</dbReference>
<gene>
    <name evidence="8" type="ORF">CKF59_00460</name>
</gene>
<evidence type="ECO:0000259" key="7">
    <source>
        <dbReference type="Pfam" id="PF08245"/>
    </source>
</evidence>
<evidence type="ECO:0000256" key="1">
    <source>
        <dbReference type="ARBA" id="ARBA00008276"/>
    </source>
</evidence>
<dbReference type="InterPro" id="IPR001645">
    <property type="entry name" value="Folylpolyglutamate_synth"/>
</dbReference>
<dbReference type="EMBL" id="NRJF01000011">
    <property type="protein sequence ID" value="RIY38692.1"/>
    <property type="molecule type" value="Genomic_DNA"/>
</dbReference>
<dbReference type="GO" id="GO:0005524">
    <property type="term" value="F:ATP binding"/>
    <property type="evidence" value="ECO:0007669"/>
    <property type="project" value="UniProtKB-KW"/>
</dbReference>
<dbReference type="Proteomes" id="UP000265964">
    <property type="component" value="Unassembled WGS sequence"/>
</dbReference>
<dbReference type="GO" id="GO:0008841">
    <property type="term" value="F:dihydrofolate synthase activity"/>
    <property type="evidence" value="ECO:0007669"/>
    <property type="project" value="TreeGrafter"/>
</dbReference>
<keyword evidence="9" id="KW-1185">Reference proteome</keyword>
<evidence type="ECO:0000313" key="8">
    <source>
        <dbReference type="EMBL" id="RIY38692.1"/>
    </source>
</evidence>
<dbReference type="GO" id="GO:0004326">
    <property type="term" value="F:tetrahydrofolylpolyglutamate synthase activity"/>
    <property type="evidence" value="ECO:0007669"/>
    <property type="project" value="InterPro"/>
</dbReference>
<dbReference type="InterPro" id="IPR036565">
    <property type="entry name" value="Mur-like_cat_sf"/>
</dbReference>
<protein>
    <recommendedName>
        <fullName evidence="7">Mur ligase central domain-containing protein</fullName>
    </recommendedName>
</protein>
<keyword evidence="4" id="KW-0547">Nucleotide-binding</keyword>
<dbReference type="Pfam" id="PF08245">
    <property type="entry name" value="Mur_ligase_M"/>
    <property type="match status" value="1"/>
</dbReference>
<dbReference type="PROSITE" id="PS01011">
    <property type="entry name" value="FOLYLPOLYGLU_SYNT_1"/>
    <property type="match status" value="1"/>
</dbReference>
<keyword evidence="6" id="KW-0460">Magnesium</keyword>
<dbReference type="InterPro" id="IPR018109">
    <property type="entry name" value="Folylpolyglutamate_synth_CS"/>
</dbReference>
<evidence type="ECO:0000256" key="6">
    <source>
        <dbReference type="ARBA" id="ARBA00022842"/>
    </source>
</evidence>
<sequence length="595" mass="67188">MKLNLEEEKMNAKDYVMVKVQKALASSSVLKIEDITIIAQLIRVFVLAYNLKSDLTLAREIKDQEIISKLLQIHQELPASVAFLEAGLGLEQINNLASHEQILTLLEKSLAKITGNTPAKIYSENNSFLPLVITVGGTNGKGTCVTFLRSLLKDLQIVSLTSPHIREYNERILFNGKPIPYQTYGWAIEILEQILAYYLKQTQKADGYFNFSQQNTLLAQLFAYLYRANILIQEVGIGGLYDTTNALDAHIAIITSIGLDHTELLGESLESIAKNKIAIAREAGKVIFVPNLQLLPPELQEQLNFASLHKLDLAEQLYPKSNLEAAYTAYQLLVKIKDLGIEGHSLGYLTRESKYEFSCGEIDFRLRSKASFALALAEQQAKINLPLLKNKDIEGAIKEMNLYGRLSFLSALGKQALVTSINKAYSLELDKVNIILDVAHNPPAVEKSCEILAKKLPEDSYTLFIVAFGKEKDINQCLEKIEQFSLPAQIILVPLEHQYRGVTFTDYQQRVNNFEKLYLASSLDQVLQEITQARTFKEIMNKFVLHTLTLKYKEELLKSNNKSQINLVFMGSFYLLAQLCNDYNFALENKDFRLL</sequence>
<dbReference type="GO" id="GO:0046654">
    <property type="term" value="P:tetrahydrofolate biosynthetic process"/>
    <property type="evidence" value="ECO:0007669"/>
    <property type="project" value="UniProtKB-UniPathway"/>
</dbReference>
<keyword evidence="2" id="KW-0436">Ligase</keyword>
<evidence type="ECO:0000256" key="5">
    <source>
        <dbReference type="ARBA" id="ARBA00022840"/>
    </source>
</evidence>
<organism evidence="8 9">
    <name type="scientific">Psittacicella gerlachiana</name>
    <dbReference type="NCBI Taxonomy" id="2028574"/>
    <lineage>
        <taxon>Bacteria</taxon>
        <taxon>Pseudomonadati</taxon>
        <taxon>Pseudomonadota</taxon>
        <taxon>Gammaproteobacteria</taxon>
        <taxon>Pasteurellales</taxon>
        <taxon>Psittacicellaceae</taxon>
        <taxon>Psittacicella</taxon>
    </lineage>
</organism>
<evidence type="ECO:0000256" key="3">
    <source>
        <dbReference type="ARBA" id="ARBA00022723"/>
    </source>
</evidence>
<dbReference type="InterPro" id="IPR036615">
    <property type="entry name" value="Mur_ligase_C_dom_sf"/>
</dbReference>
<keyword evidence="5" id="KW-0067">ATP-binding</keyword>
<accession>A0A3A1YKI4</accession>
<dbReference type="UniPathway" id="UPA00077">
    <property type="reaction ID" value="UER00157"/>
</dbReference>